<sequence length="110" mass="12400">MNKKTVKLKDIAKVIRSKNAGPFEITFDIIFKTKEDYEKVKASGVLNKELIARIYSLDPQRILTFVFYDAANAVKITIPRMRPQGSVGEVDMHGAQQYVPLFDIEVPIGA</sequence>
<comment type="caution">
    <text evidence="2">The sequence shown here is derived from an EMBL/GenBank/DDBJ whole genome shotgun (WGS) entry which is preliminary data.</text>
</comment>
<dbReference type="Proteomes" id="UP000185093">
    <property type="component" value="Unassembled WGS sequence"/>
</dbReference>
<name>A0ABY1JEW6_9BACT</name>
<accession>A0ABY1JEW6</accession>
<organism evidence="2 3">
    <name type="scientific">Acetomicrobium flavidum</name>
    <dbReference type="NCBI Taxonomy" id="49896"/>
    <lineage>
        <taxon>Bacteria</taxon>
        <taxon>Thermotogati</taxon>
        <taxon>Synergistota</taxon>
        <taxon>Synergistia</taxon>
        <taxon>Synergistales</taxon>
        <taxon>Acetomicrobiaceae</taxon>
        <taxon>Acetomicrobium</taxon>
    </lineage>
</organism>
<dbReference type="Pfam" id="PF14330">
    <property type="entry name" value="DUF4387"/>
    <property type="match status" value="1"/>
</dbReference>
<feature type="domain" description="DUF4387" evidence="1">
    <location>
        <begin position="8"/>
        <end position="105"/>
    </location>
</feature>
<evidence type="ECO:0000313" key="2">
    <source>
        <dbReference type="EMBL" id="SIN75505.1"/>
    </source>
</evidence>
<gene>
    <name evidence="2" type="ORF">SAMN05444368_1724</name>
</gene>
<protein>
    <recommendedName>
        <fullName evidence="1">DUF4387 domain-containing protein</fullName>
    </recommendedName>
</protein>
<dbReference type="InterPro" id="IPR025496">
    <property type="entry name" value="DUF4387"/>
</dbReference>
<proteinExistence type="predicted"/>
<keyword evidence="3" id="KW-1185">Reference proteome</keyword>
<dbReference type="EMBL" id="FSQZ01000001">
    <property type="protein sequence ID" value="SIN75505.1"/>
    <property type="molecule type" value="Genomic_DNA"/>
</dbReference>
<evidence type="ECO:0000313" key="3">
    <source>
        <dbReference type="Proteomes" id="UP000185093"/>
    </source>
</evidence>
<dbReference type="RefSeq" id="WP_074199919.1">
    <property type="nucleotide sequence ID" value="NZ_FSQZ01000001.1"/>
</dbReference>
<evidence type="ECO:0000259" key="1">
    <source>
        <dbReference type="Pfam" id="PF14330"/>
    </source>
</evidence>
<reference evidence="2 3" key="1">
    <citation type="submission" date="2016-11" db="EMBL/GenBank/DDBJ databases">
        <authorList>
            <person name="Varghese N."/>
            <person name="Submissions S."/>
        </authorList>
    </citation>
    <scope>NUCLEOTIDE SEQUENCE [LARGE SCALE GENOMIC DNA]</scope>
    <source>
        <strain evidence="2 3">DSM 20664</strain>
    </source>
</reference>